<reference evidence="4" key="1">
    <citation type="submission" date="2017-04" db="EMBL/GenBank/DDBJ databases">
        <title>Function of individual gut microbiota members based on whole genome sequencing of pure cultures obtained from chicken caecum.</title>
        <authorList>
            <person name="Medvecky M."/>
            <person name="Cejkova D."/>
            <person name="Polansky O."/>
            <person name="Karasova D."/>
            <person name="Kubasova T."/>
            <person name="Cizek A."/>
            <person name="Rychlik I."/>
        </authorList>
    </citation>
    <scope>NUCLEOTIDE SEQUENCE [LARGE SCALE GENOMIC DNA]</scope>
    <source>
        <strain evidence="4">An42</strain>
    </source>
</reference>
<proteinExistence type="predicted"/>
<comment type="caution">
    <text evidence="3">The sequence shown here is derived from an EMBL/GenBank/DDBJ whole genome shotgun (WGS) entry which is preliminary data.</text>
</comment>
<sequence length="213" mass="23951">MLNLKYKSIIMKKIFYLFLMIFGIQSGSTAQSQWSFGPKIGLGISDVSVTGIDHNSRTGVTAGLFGEYRIQNFALEADFLYANQGFKWNKDAIEENYLLIPLKVKLYMPYILKGLNIFAGPQLDLCIKRNDWIWLLMSGEDGAGTGKQNIPYQNTLASITFGLGYRFDFGLDLAFSYNAGIVSNVKEYSDKNCVFQLTAGYDLCKLFKLCGKK</sequence>
<evidence type="ECO:0000256" key="1">
    <source>
        <dbReference type="ARBA" id="ARBA00022729"/>
    </source>
</evidence>
<dbReference type="Proteomes" id="UP000195975">
    <property type="component" value="Unassembled WGS sequence"/>
</dbReference>
<dbReference type="InterPro" id="IPR027385">
    <property type="entry name" value="Beta-barrel_OMP"/>
</dbReference>
<gene>
    <name evidence="3" type="ORF">B5F96_06960</name>
</gene>
<dbReference type="InterPro" id="IPR011250">
    <property type="entry name" value="OMP/PagP_B-barrel"/>
</dbReference>
<dbReference type="AlphaFoldDB" id="A0A9Q5SSN9"/>
<accession>A0A9Q5SSN9</accession>
<protein>
    <recommendedName>
        <fullName evidence="2">Outer membrane protein beta-barrel domain-containing protein</fullName>
    </recommendedName>
</protein>
<name>A0A9Q5SSN9_9BACT</name>
<evidence type="ECO:0000313" key="4">
    <source>
        <dbReference type="Proteomes" id="UP000195975"/>
    </source>
</evidence>
<dbReference type="EMBL" id="NFIJ01000005">
    <property type="protein sequence ID" value="OUO05805.1"/>
    <property type="molecule type" value="Genomic_DNA"/>
</dbReference>
<keyword evidence="1" id="KW-0732">Signal</keyword>
<evidence type="ECO:0000313" key="3">
    <source>
        <dbReference type="EMBL" id="OUO05805.1"/>
    </source>
</evidence>
<dbReference type="SUPFAM" id="SSF56925">
    <property type="entry name" value="OMPA-like"/>
    <property type="match status" value="1"/>
</dbReference>
<organism evidence="3 4">
    <name type="scientific">Parabacteroides johnsonii</name>
    <dbReference type="NCBI Taxonomy" id="387661"/>
    <lineage>
        <taxon>Bacteria</taxon>
        <taxon>Pseudomonadati</taxon>
        <taxon>Bacteroidota</taxon>
        <taxon>Bacteroidia</taxon>
        <taxon>Bacteroidales</taxon>
        <taxon>Tannerellaceae</taxon>
        <taxon>Parabacteroides</taxon>
    </lineage>
</organism>
<feature type="domain" description="Outer membrane protein beta-barrel" evidence="2">
    <location>
        <begin position="20"/>
        <end position="201"/>
    </location>
</feature>
<evidence type="ECO:0000259" key="2">
    <source>
        <dbReference type="Pfam" id="PF13505"/>
    </source>
</evidence>
<dbReference type="Pfam" id="PF13505">
    <property type="entry name" value="OMP_b-brl"/>
    <property type="match status" value="1"/>
</dbReference>